<organism evidence="2 3">
    <name type="scientific">Sarcoptes scabiei</name>
    <name type="common">Itch mite</name>
    <name type="synonym">Acarus scabiei</name>
    <dbReference type="NCBI Taxonomy" id="52283"/>
    <lineage>
        <taxon>Eukaryota</taxon>
        <taxon>Metazoa</taxon>
        <taxon>Ecdysozoa</taxon>
        <taxon>Arthropoda</taxon>
        <taxon>Chelicerata</taxon>
        <taxon>Arachnida</taxon>
        <taxon>Acari</taxon>
        <taxon>Acariformes</taxon>
        <taxon>Sarcoptiformes</taxon>
        <taxon>Astigmata</taxon>
        <taxon>Psoroptidia</taxon>
        <taxon>Sarcoptoidea</taxon>
        <taxon>Sarcoptidae</taxon>
        <taxon>Sarcoptinae</taxon>
        <taxon>Sarcoptes</taxon>
    </lineage>
</organism>
<dbReference type="AlphaFoldDB" id="A0A132A5U4"/>
<comment type="caution">
    <text evidence="2">The sequence shown here is derived from an EMBL/GenBank/DDBJ whole genome shotgun (WGS) entry which is preliminary data.</text>
</comment>
<reference evidence="2 3" key="1">
    <citation type="journal article" date="2015" name="Parasit. Vectors">
        <title>Draft genome of the scabies mite.</title>
        <authorList>
            <person name="Rider S.D.Jr."/>
            <person name="Morgan M.S."/>
            <person name="Arlian L.G."/>
        </authorList>
    </citation>
    <scope>NUCLEOTIDE SEQUENCE [LARGE SCALE GENOMIC DNA]</scope>
    <source>
        <strain evidence="2">Arlian Lab</strain>
    </source>
</reference>
<accession>A0A132A5U4</accession>
<dbReference type="OrthoDB" id="10042249at2759"/>
<feature type="compositionally biased region" description="Basic and acidic residues" evidence="1">
    <location>
        <begin position="34"/>
        <end position="52"/>
    </location>
</feature>
<proteinExistence type="predicted"/>
<dbReference type="EMBL" id="JXLN01010599">
    <property type="protein sequence ID" value="KPM05995.1"/>
    <property type="molecule type" value="Genomic_DNA"/>
</dbReference>
<evidence type="ECO:0000313" key="3">
    <source>
        <dbReference type="Proteomes" id="UP000616769"/>
    </source>
</evidence>
<gene>
    <name evidence="2" type="ORF">QR98_0044680</name>
</gene>
<sequence>MKNPTLEMRSICSDSSLYAQNSIHLNLSPTNSKTSEKRSLFDDSKSKVEQRQRSHIHNSCVEQENNSIKSLSGLPSIVEQSLSRYVAINNLANQQNRKSHPINVDQPIDLSSKKCKTDPETSTRLLIEPATNPNTFSPQKNLIKQNRITEQIVQNLSKFEPNMDMINKNLDKTLDGHQLYRNVRQEEFTHLAPGVQTPNHIHNVVVMNNFKNPTETNSKNQTNSFKSQTSNTILPINNHNGSEKTSIYFEEKAICPICMKQFNKQEHLRLHM</sequence>
<feature type="region of interest" description="Disordered" evidence="1">
    <location>
        <begin position="26"/>
        <end position="61"/>
    </location>
</feature>
<evidence type="ECO:0000313" key="2">
    <source>
        <dbReference type="EMBL" id="KPM05995.1"/>
    </source>
</evidence>
<dbReference type="Proteomes" id="UP000616769">
    <property type="component" value="Unassembled WGS sequence"/>
</dbReference>
<dbReference type="VEuPathDB" id="VectorBase:SSCA004780"/>
<name>A0A132A5U4_SARSC</name>
<evidence type="ECO:0000256" key="1">
    <source>
        <dbReference type="SAM" id="MobiDB-lite"/>
    </source>
</evidence>
<protein>
    <submittedName>
        <fullName evidence="2">Uncharacterized protein</fullName>
    </submittedName>
</protein>